<sequence length="101" mass="11100">MPKAQLKAKIPGGPAALSAQHPDDEFRILAGHPTADGLLVILEIQTSDIEALIRDIDEAPWLPSYDLLHADEETLLIQYSVPFVPPPLRAVLNSENLPRFP</sequence>
<organism evidence="1 2">
    <name type="scientific">Halocatena marina</name>
    <dbReference type="NCBI Taxonomy" id="2934937"/>
    <lineage>
        <taxon>Archaea</taxon>
        <taxon>Methanobacteriati</taxon>
        <taxon>Methanobacteriota</taxon>
        <taxon>Stenosarchaea group</taxon>
        <taxon>Halobacteria</taxon>
        <taxon>Halobacteriales</taxon>
        <taxon>Natronomonadaceae</taxon>
        <taxon>Halocatena</taxon>
    </lineage>
</organism>
<protein>
    <submittedName>
        <fullName evidence="1">Uncharacterized protein</fullName>
    </submittedName>
</protein>
<dbReference type="Proteomes" id="UP001596417">
    <property type="component" value="Unassembled WGS sequence"/>
</dbReference>
<proteinExistence type="predicted"/>
<name>A0ABD5YXP3_9EURY</name>
<keyword evidence="2" id="KW-1185">Reference proteome</keyword>
<dbReference type="AlphaFoldDB" id="A0ABD5YXP3"/>
<evidence type="ECO:0000313" key="1">
    <source>
        <dbReference type="EMBL" id="MFC7192076.1"/>
    </source>
</evidence>
<accession>A0ABD5YXP3</accession>
<gene>
    <name evidence="1" type="ORF">ACFQL7_21230</name>
</gene>
<dbReference type="EMBL" id="JBHTAX010000004">
    <property type="protein sequence ID" value="MFC7192076.1"/>
    <property type="molecule type" value="Genomic_DNA"/>
</dbReference>
<dbReference type="RefSeq" id="WP_390206625.1">
    <property type="nucleotide sequence ID" value="NZ_JBHSZC010000003.1"/>
</dbReference>
<reference evidence="1 2" key="1">
    <citation type="journal article" date="2019" name="Int. J. Syst. Evol. Microbiol.">
        <title>The Global Catalogue of Microorganisms (GCM) 10K type strain sequencing project: providing services to taxonomists for standard genome sequencing and annotation.</title>
        <authorList>
            <consortium name="The Broad Institute Genomics Platform"/>
            <consortium name="The Broad Institute Genome Sequencing Center for Infectious Disease"/>
            <person name="Wu L."/>
            <person name="Ma J."/>
        </authorList>
    </citation>
    <scope>NUCLEOTIDE SEQUENCE [LARGE SCALE GENOMIC DNA]</scope>
    <source>
        <strain evidence="1 2">RDMS1</strain>
    </source>
</reference>
<comment type="caution">
    <text evidence="1">The sequence shown here is derived from an EMBL/GenBank/DDBJ whole genome shotgun (WGS) entry which is preliminary data.</text>
</comment>
<evidence type="ECO:0000313" key="2">
    <source>
        <dbReference type="Proteomes" id="UP001596417"/>
    </source>
</evidence>